<dbReference type="GO" id="GO:0015074">
    <property type="term" value="P:DNA integration"/>
    <property type="evidence" value="ECO:0007669"/>
    <property type="project" value="UniProtKB-KW"/>
</dbReference>
<accession>A0A1T0CX20</accession>
<dbReference type="EMBL" id="MUYV01000001">
    <property type="protein sequence ID" value="OOS26789.1"/>
    <property type="molecule type" value="Genomic_DNA"/>
</dbReference>
<evidence type="ECO:0000256" key="3">
    <source>
        <dbReference type="ARBA" id="ARBA00023125"/>
    </source>
</evidence>
<comment type="caution">
    <text evidence="6">The sequence shown here is derived from an EMBL/GenBank/DDBJ whole genome shotgun (WGS) entry which is preliminary data.</text>
</comment>
<dbReference type="GO" id="GO:0003677">
    <property type="term" value="F:DNA binding"/>
    <property type="evidence" value="ECO:0007669"/>
    <property type="project" value="UniProtKB-KW"/>
</dbReference>
<protein>
    <recommendedName>
        <fullName evidence="5">Tyr recombinase domain-containing protein</fullName>
    </recommendedName>
</protein>
<dbReference type="InterPro" id="IPR002104">
    <property type="entry name" value="Integrase_catalytic"/>
</dbReference>
<dbReference type="SUPFAM" id="SSF56349">
    <property type="entry name" value="DNA breaking-rejoining enzymes"/>
    <property type="match status" value="1"/>
</dbReference>
<dbReference type="AlphaFoldDB" id="A0A1T0CX20"/>
<organism evidence="6 7">
    <name type="scientific">Moraxella porci DSM 25326</name>
    <dbReference type="NCBI Taxonomy" id="573983"/>
    <lineage>
        <taxon>Bacteria</taxon>
        <taxon>Pseudomonadati</taxon>
        <taxon>Pseudomonadota</taxon>
        <taxon>Gammaproteobacteria</taxon>
        <taxon>Moraxellales</taxon>
        <taxon>Moraxellaceae</taxon>
        <taxon>Moraxella</taxon>
    </lineage>
</organism>
<dbReference type="Pfam" id="PF00589">
    <property type="entry name" value="Phage_integrase"/>
    <property type="match status" value="1"/>
</dbReference>
<dbReference type="InterPro" id="IPR013762">
    <property type="entry name" value="Integrase-like_cat_sf"/>
</dbReference>
<evidence type="ECO:0000256" key="2">
    <source>
        <dbReference type="ARBA" id="ARBA00022908"/>
    </source>
</evidence>
<dbReference type="PANTHER" id="PTHR30349">
    <property type="entry name" value="PHAGE INTEGRASE-RELATED"/>
    <property type="match status" value="1"/>
</dbReference>
<evidence type="ECO:0000313" key="7">
    <source>
        <dbReference type="Proteomes" id="UP000190683"/>
    </source>
</evidence>
<feature type="domain" description="Tyr recombinase" evidence="5">
    <location>
        <begin position="410"/>
        <end position="540"/>
    </location>
</feature>
<sequence>MTWLNEAYQAIARLLSTCQESLHQMNLAQVFAALYANLWIYTGVQDERIRQQIYQYIIEKKSLFRLGNALILTVDIPSKSYGYHPMSSSSMLIDVADNADALLFVTHHIIIDDVSLLWIAYINRHPQSKMPTFEQTQQAFDQLMQTCLQVKKPQPHHFSAIQKGLYLARQTFKNSQLDMQMSAIVGNQQKHTSISSDQWKNYHSPSFKPLSVTLSDELFTATMTIKKGSAEPTDKPAVYKFDLVREIRNILKQSKTTAIKSLKVLASQTQITAQLGLIYWISDLFGGTKSANTKHYKPASIKRYLSEVGDWFLHFVQDQDISTWDGDDFINLYENIIYQSNKKKIGYAATVLRSLHQSLQRHFMGIPSVAIASKSDGMVVEPVLVAPIMYQHIRNLIHSSTLSEHNQQILDIIFILLYRTGMRINELLGLKLKDFEYDYKQEQAVILNILVRPNGYRGIKSDDGRRRFCLQVLLKPSELQLVHEWYLLRKQRNEAYFLTLEHKSGALEYHEIQKPISVILDTLPYKVTPHGFRHNAISVMAMILGGADVLLPYFSDYSSDEILAIKRKFLGECHQISTTAWSVLAEFAGHSSPETTFSSYIHVADLIAYSQMAHATIEMPASLVETLTGLRRQSFSDNGRRAYDKASGMVNLNDIRTLIIRQLGANFYHIPARVKPPAIKIASHKTPSKKQMPDILKIDVYAAVMKFLKKLQDNYPFEDARSDGLDSIKAEKIKNYIDTQRGQLTPYFGDKGKKNPNQYLPIIPKTKQEITLLHNLLKKLGDLYQTDRKAFDDFVVILRGASFVSGQMRMPFKDRSQVYRFAQIAVKLLDKKYWRIEVAARSDVKKSINLNQELAQLKQETTIIAKKSTRANSSYTGFLISNTYTIDKKKHNGIAILQHVCFLMVVWIDAFLDKSQS</sequence>
<reference evidence="6 7" key="1">
    <citation type="submission" date="2017-02" db="EMBL/GenBank/DDBJ databases">
        <title>Draft genome sequence of Moraxella porci CCUG 54912T type strain.</title>
        <authorList>
            <person name="Salva-Serra F."/>
            <person name="Engstrom-Jakobsson H."/>
            <person name="Thorell K."/>
            <person name="Jaen-Luchoro D."/>
            <person name="Gonzales-Siles L."/>
            <person name="Karlsson R."/>
            <person name="Yazdan S."/>
            <person name="Boulund F."/>
            <person name="Johnning A."/>
            <person name="Engstrand L."/>
            <person name="Kristiansson E."/>
            <person name="Moore E."/>
        </authorList>
    </citation>
    <scope>NUCLEOTIDE SEQUENCE [LARGE SCALE GENOMIC DNA]</scope>
    <source>
        <strain evidence="6 7">CCUG 54912</strain>
    </source>
</reference>
<gene>
    <name evidence="6" type="ORF">B0681_02715</name>
</gene>
<dbReference type="GO" id="GO:0006310">
    <property type="term" value="P:DNA recombination"/>
    <property type="evidence" value="ECO:0007669"/>
    <property type="project" value="UniProtKB-KW"/>
</dbReference>
<name>A0A1T0CX20_9GAMM</name>
<keyword evidence="3" id="KW-0238">DNA-binding</keyword>
<dbReference type="CDD" id="cd00397">
    <property type="entry name" value="DNA_BRE_C"/>
    <property type="match status" value="1"/>
</dbReference>
<keyword evidence="4" id="KW-0233">DNA recombination</keyword>
<evidence type="ECO:0000313" key="6">
    <source>
        <dbReference type="EMBL" id="OOS26789.1"/>
    </source>
</evidence>
<dbReference type="Proteomes" id="UP000190683">
    <property type="component" value="Unassembled WGS sequence"/>
</dbReference>
<dbReference type="InterPro" id="IPR050090">
    <property type="entry name" value="Tyrosine_recombinase_XerCD"/>
</dbReference>
<evidence type="ECO:0000256" key="1">
    <source>
        <dbReference type="ARBA" id="ARBA00008857"/>
    </source>
</evidence>
<dbReference type="InterPro" id="IPR011010">
    <property type="entry name" value="DNA_brk_join_enz"/>
</dbReference>
<keyword evidence="7" id="KW-1185">Reference proteome</keyword>
<dbReference type="STRING" id="573983.B0681_02715"/>
<proteinExistence type="inferred from homology"/>
<dbReference type="PANTHER" id="PTHR30349:SF41">
    <property type="entry name" value="INTEGRASE_RECOMBINASE PROTEIN MJ0367-RELATED"/>
    <property type="match status" value="1"/>
</dbReference>
<keyword evidence="2" id="KW-0229">DNA integration</keyword>
<dbReference type="Gene3D" id="1.10.443.10">
    <property type="entry name" value="Intergrase catalytic core"/>
    <property type="match status" value="1"/>
</dbReference>
<dbReference type="RefSeq" id="WP_158077913.1">
    <property type="nucleotide sequence ID" value="NZ_MUYV01000001.1"/>
</dbReference>
<comment type="similarity">
    <text evidence="1">Belongs to the 'phage' integrase family.</text>
</comment>
<evidence type="ECO:0000256" key="4">
    <source>
        <dbReference type="ARBA" id="ARBA00023172"/>
    </source>
</evidence>
<evidence type="ECO:0000259" key="5">
    <source>
        <dbReference type="Pfam" id="PF00589"/>
    </source>
</evidence>